<evidence type="ECO:0000313" key="3">
    <source>
        <dbReference type="EMBL" id="HAE7904455.1"/>
    </source>
</evidence>
<gene>
    <name evidence="1" type="ORF">AVC05_15615</name>
    <name evidence="4" type="ORF">DD95_23200</name>
    <name evidence="5" type="ORF">DRM14_20060</name>
    <name evidence="3" type="ORF">G4P89_004573</name>
    <name evidence="2" type="ORF">GB466_12795</name>
</gene>
<reference evidence="1" key="3">
    <citation type="submission" date="2018-07" db="EMBL/GenBank/DDBJ databases">
        <authorList>
            <person name="Ashton P.M."/>
            <person name="Dallman T."/>
            <person name="Nair S."/>
            <person name="De Pinna E."/>
            <person name="Peters T."/>
            <person name="Grant K."/>
        </authorList>
    </citation>
    <scope>NUCLEOTIDE SEQUENCE [LARGE SCALE GENOMIC DNA]</scope>
    <source>
        <strain evidence="5">425567</strain>
        <strain evidence="1">43916</strain>
    </source>
</reference>
<evidence type="ECO:0000313" key="1">
    <source>
        <dbReference type="EMBL" id="ECY5342645.1"/>
    </source>
</evidence>
<name>A0A0D6HE94_SALTM</name>
<evidence type="ECO:0000313" key="4">
    <source>
        <dbReference type="EMBL" id="KTZ04442.1"/>
    </source>
</evidence>
<dbReference type="Proteomes" id="UP000885385">
    <property type="component" value="Unassembled WGS sequence"/>
</dbReference>
<proteinExistence type="predicted"/>
<dbReference type="Proteomes" id="UP000839617">
    <property type="component" value="Unassembled WGS sequence"/>
</dbReference>
<organism evidence="3">
    <name type="scientific">Salmonella typhimurium</name>
    <dbReference type="NCBI Taxonomy" id="90371"/>
    <lineage>
        <taxon>Bacteria</taxon>
        <taxon>Pseudomonadati</taxon>
        <taxon>Pseudomonadota</taxon>
        <taxon>Gammaproteobacteria</taxon>
        <taxon>Enterobacterales</taxon>
        <taxon>Enterobacteriaceae</taxon>
        <taxon>Salmonella</taxon>
    </lineage>
</organism>
<accession>A0A2J0R9V2</accession>
<dbReference type="AlphaFoldDB" id="A0A0D6HE94"/>
<dbReference type="EMBL" id="DAATBN010000061">
    <property type="protein sequence ID" value="HAE7904455.1"/>
    <property type="molecule type" value="Genomic_DNA"/>
</dbReference>
<reference evidence="4 6" key="1">
    <citation type="submission" date="2014-09" db="EMBL/GenBank/DDBJ databases">
        <title>Salmonella Genotype and Phenotype Association.</title>
        <authorList>
            <person name="Chen Y."/>
            <person name="Folster J."/>
            <person name="Ayers S."/>
            <person name="Kabera C."/>
            <person name="Li C."/>
            <person name="Mukherjee S."/>
            <person name="Lam C."/>
            <person name="Zhao S."/>
            <person name="McDermott P."/>
        </authorList>
    </citation>
    <scope>NUCLEOTIDE SEQUENCE [LARGE SCALE GENOMIC DNA]</scope>
    <source>
        <strain evidence="4 6">CVM N32045</strain>
    </source>
</reference>
<dbReference type="EMBL" id="JYVU01000083">
    <property type="protein sequence ID" value="KTZ04442.1"/>
    <property type="molecule type" value="Genomic_DNA"/>
</dbReference>
<reference evidence="3" key="2">
    <citation type="journal article" date="2018" name="Genome Biol.">
        <title>SKESA: strategic k-mer extension for scrupulous assemblies.</title>
        <authorList>
            <person name="Souvorov A."/>
            <person name="Agarwala R."/>
            <person name="Lipman D.J."/>
        </authorList>
    </citation>
    <scope>NUCLEOTIDE SEQUENCE</scope>
    <source>
        <strain evidence="3">BC_2567</strain>
        <strain evidence="2">Salmonella enterica</strain>
    </source>
</reference>
<dbReference type="KEGG" id="seni:CY43_01695"/>
<dbReference type="EMBL" id="RVDJ01000025">
    <property type="protein sequence ID" value="MLP87575.1"/>
    <property type="molecule type" value="Genomic_DNA"/>
</dbReference>
<dbReference type="eggNOG" id="ENOG502ZKTU">
    <property type="taxonomic scope" value="Bacteria"/>
</dbReference>
<dbReference type="EMBL" id="DAAFPQ010000008">
    <property type="protein sequence ID" value="HAB0971436.1"/>
    <property type="molecule type" value="Genomic_DNA"/>
</dbReference>
<evidence type="ECO:0000313" key="2">
    <source>
        <dbReference type="EMBL" id="HAB0971436.1"/>
    </source>
</evidence>
<accession>A0A0D6HE94</accession>
<dbReference type="Proteomes" id="UP000054461">
    <property type="component" value="Unassembled WGS sequence"/>
</dbReference>
<dbReference type="EMBL" id="AALDNI010000033">
    <property type="protein sequence ID" value="ECY5342645.1"/>
    <property type="molecule type" value="Genomic_DNA"/>
</dbReference>
<comment type="caution">
    <text evidence="3">The sequence shown here is derived from an EMBL/GenBank/DDBJ whole genome shotgun (WGS) entry which is preliminary data.</text>
</comment>
<dbReference type="InterPro" id="IPR020285">
    <property type="entry name" value="Gp17"/>
</dbReference>
<accession>A0A3T4A7Z8</accession>
<sequence>MKLRVWHIPQVPMKPFIVEVASVEEGVRVMDALADYDAFQYDNNIKPDYCNANGLEMWDESLTDQDLEEMELTDRWVDWYSECQCYDDPREYIESLKEETTTAA</sequence>
<dbReference type="RefSeq" id="WP_000776963.1">
    <property type="nucleotide sequence ID" value="NZ_CABVPD010000001.1"/>
</dbReference>
<evidence type="ECO:0000313" key="6">
    <source>
        <dbReference type="Proteomes" id="UP000054461"/>
    </source>
</evidence>
<protein>
    <submittedName>
        <fullName evidence="3">Superinfection exclusion protein</fullName>
    </submittedName>
</protein>
<evidence type="ECO:0000313" key="5">
    <source>
        <dbReference type="EMBL" id="MLP87575.1"/>
    </source>
</evidence>
<dbReference type="Pfam" id="PF17420">
    <property type="entry name" value="GP17"/>
    <property type="match status" value="1"/>
</dbReference>
<reference evidence="3" key="4">
    <citation type="submission" date="2018-07" db="EMBL/GenBank/DDBJ databases">
        <authorList>
            <consortium name="NCBI Pathogen Detection Project"/>
        </authorList>
    </citation>
    <scope>NUCLEOTIDE SEQUENCE</scope>
    <source>
        <strain evidence="3">BC_2567</strain>
        <strain evidence="2">Salmonella enterica</strain>
    </source>
</reference>